<gene>
    <name evidence="2" type="ORF">BpHYR1_027214</name>
</gene>
<name>A0A3M7T825_BRAPC</name>
<feature type="compositionally biased region" description="Basic and acidic residues" evidence="1">
    <location>
        <begin position="77"/>
        <end position="90"/>
    </location>
</feature>
<dbReference type="EMBL" id="REGN01000143">
    <property type="protein sequence ID" value="RNA44172.1"/>
    <property type="molecule type" value="Genomic_DNA"/>
</dbReference>
<accession>A0A3M7T825</accession>
<evidence type="ECO:0000313" key="3">
    <source>
        <dbReference type="Proteomes" id="UP000276133"/>
    </source>
</evidence>
<comment type="caution">
    <text evidence="2">The sequence shown here is derived from an EMBL/GenBank/DDBJ whole genome shotgun (WGS) entry which is preliminary data.</text>
</comment>
<evidence type="ECO:0000313" key="2">
    <source>
        <dbReference type="EMBL" id="RNA44172.1"/>
    </source>
</evidence>
<protein>
    <submittedName>
        <fullName evidence="2">Uncharacterized protein</fullName>
    </submittedName>
</protein>
<evidence type="ECO:0000256" key="1">
    <source>
        <dbReference type="SAM" id="MobiDB-lite"/>
    </source>
</evidence>
<keyword evidence="3" id="KW-1185">Reference proteome</keyword>
<proteinExistence type="predicted"/>
<organism evidence="2 3">
    <name type="scientific">Brachionus plicatilis</name>
    <name type="common">Marine rotifer</name>
    <name type="synonym">Brachionus muelleri</name>
    <dbReference type="NCBI Taxonomy" id="10195"/>
    <lineage>
        <taxon>Eukaryota</taxon>
        <taxon>Metazoa</taxon>
        <taxon>Spiralia</taxon>
        <taxon>Gnathifera</taxon>
        <taxon>Rotifera</taxon>
        <taxon>Eurotatoria</taxon>
        <taxon>Monogononta</taxon>
        <taxon>Pseudotrocha</taxon>
        <taxon>Ploima</taxon>
        <taxon>Brachionidae</taxon>
        <taxon>Brachionus</taxon>
    </lineage>
</organism>
<dbReference type="AlphaFoldDB" id="A0A3M7T825"/>
<sequence>MRKKKTTSSPWQPRQVLIDYVDIDVECSHYVVLGTDRILVFASQHELRVEDQVEREEAGSEGRVQNVQHFAPPDQRNYAEDHENEAEHKQVHSKASEVNLCLKSKNGQAYDDHSCDRQCYEYCVCFVLGRDAADQQRLKQCEHHEQNHVEGKFSVN</sequence>
<dbReference type="Proteomes" id="UP000276133">
    <property type="component" value="Unassembled WGS sequence"/>
</dbReference>
<feature type="region of interest" description="Disordered" evidence="1">
    <location>
        <begin position="56"/>
        <end position="90"/>
    </location>
</feature>
<reference evidence="2 3" key="1">
    <citation type="journal article" date="2018" name="Sci. Rep.">
        <title>Genomic signatures of local adaptation to the degree of environmental predictability in rotifers.</title>
        <authorList>
            <person name="Franch-Gras L."/>
            <person name="Hahn C."/>
            <person name="Garcia-Roger E.M."/>
            <person name="Carmona M.J."/>
            <person name="Serra M."/>
            <person name="Gomez A."/>
        </authorList>
    </citation>
    <scope>NUCLEOTIDE SEQUENCE [LARGE SCALE GENOMIC DNA]</scope>
    <source>
        <strain evidence="2">HYR1</strain>
    </source>
</reference>